<dbReference type="Proteomes" id="UP000647860">
    <property type="component" value="Unassembled WGS sequence"/>
</dbReference>
<reference evidence="2 3" key="1">
    <citation type="submission" date="2021-01" db="EMBL/GenBank/DDBJ databases">
        <title>Whole genome shotgun sequence of Verrucosispora gifhornensis NBRC 16317.</title>
        <authorList>
            <person name="Komaki H."/>
            <person name="Tamura T."/>
        </authorList>
    </citation>
    <scope>NUCLEOTIDE SEQUENCE [LARGE SCALE GENOMIC DNA]</scope>
    <source>
        <strain evidence="2 3">NBRC 16317</strain>
    </source>
</reference>
<name>A0ABQ4IAY8_9ACTN</name>
<evidence type="ECO:0000313" key="3">
    <source>
        <dbReference type="Proteomes" id="UP000647860"/>
    </source>
</evidence>
<accession>A0ABQ4IAY8</accession>
<sequence length="105" mass="11348">MSDNAGNRPSRTYDRPEEVTDPLLWRLALDVAEAHAPAEDGGCEHLLCAGQDWPCGPWEQAQRALNLAQGGSTRQTQATERTTYPAPFTLPGRQGEQSRGDSAAA</sequence>
<evidence type="ECO:0000256" key="1">
    <source>
        <dbReference type="SAM" id="MobiDB-lite"/>
    </source>
</evidence>
<dbReference type="EMBL" id="BOPA01000014">
    <property type="protein sequence ID" value="GIJ15073.1"/>
    <property type="molecule type" value="Genomic_DNA"/>
</dbReference>
<feature type="region of interest" description="Disordered" evidence="1">
    <location>
        <begin position="68"/>
        <end position="105"/>
    </location>
</feature>
<organism evidence="2 3">
    <name type="scientific">Micromonospora gifhornensis</name>
    <dbReference type="NCBI Taxonomy" id="84594"/>
    <lineage>
        <taxon>Bacteria</taxon>
        <taxon>Bacillati</taxon>
        <taxon>Actinomycetota</taxon>
        <taxon>Actinomycetes</taxon>
        <taxon>Micromonosporales</taxon>
        <taxon>Micromonosporaceae</taxon>
        <taxon>Micromonospora</taxon>
    </lineage>
</organism>
<dbReference type="RefSeq" id="WP_204290661.1">
    <property type="nucleotide sequence ID" value="NZ_BAAAGZ010000009.1"/>
</dbReference>
<comment type="caution">
    <text evidence="2">The sequence shown here is derived from an EMBL/GenBank/DDBJ whole genome shotgun (WGS) entry which is preliminary data.</text>
</comment>
<proteinExistence type="predicted"/>
<feature type="compositionally biased region" description="Polar residues" evidence="1">
    <location>
        <begin position="69"/>
        <end position="82"/>
    </location>
</feature>
<keyword evidence="3" id="KW-1185">Reference proteome</keyword>
<gene>
    <name evidence="2" type="ORF">Vgi01_17570</name>
</gene>
<protein>
    <submittedName>
        <fullName evidence="2">Uncharacterized protein</fullName>
    </submittedName>
</protein>
<evidence type="ECO:0000313" key="2">
    <source>
        <dbReference type="EMBL" id="GIJ15073.1"/>
    </source>
</evidence>